<protein>
    <recommendedName>
        <fullName evidence="9">Protein-export membrane protein SecF</fullName>
    </recommendedName>
</protein>
<evidence type="ECO:0000256" key="9">
    <source>
        <dbReference type="HAMAP-Rule" id="MF_01464"/>
    </source>
</evidence>
<keyword evidence="5 9" id="KW-0653">Protein transport</keyword>
<feature type="transmembrane region" description="Helical" evidence="9">
    <location>
        <begin position="161"/>
        <end position="184"/>
    </location>
</feature>
<dbReference type="GO" id="GO:0043952">
    <property type="term" value="P:protein transport by the Sec complex"/>
    <property type="evidence" value="ECO:0007669"/>
    <property type="project" value="UniProtKB-UniRule"/>
</dbReference>
<feature type="transmembrane region" description="Helical" evidence="9">
    <location>
        <begin position="12"/>
        <end position="35"/>
    </location>
</feature>
<keyword evidence="6 9" id="KW-1133">Transmembrane helix</keyword>
<feature type="transmembrane region" description="Helical" evidence="9">
    <location>
        <begin position="269"/>
        <end position="290"/>
    </location>
</feature>
<dbReference type="NCBIfam" id="TIGR00966">
    <property type="entry name" value="transloc_SecF"/>
    <property type="match status" value="1"/>
</dbReference>
<evidence type="ECO:0000256" key="8">
    <source>
        <dbReference type="ARBA" id="ARBA00023136"/>
    </source>
</evidence>
<dbReference type="EMBL" id="MBPK01000003">
    <property type="protein sequence ID" value="PKT82488.1"/>
    <property type="molecule type" value="Genomic_DNA"/>
</dbReference>
<keyword evidence="4 9" id="KW-0812">Transmembrane</keyword>
<dbReference type="GeneID" id="97289729"/>
<dbReference type="PANTHER" id="PTHR30081">
    <property type="entry name" value="PROTEIN-EXPORT MEMBRANE PROTEIN SEC"/>
    <property type="match status" value="1"/>
</dbReference>
<keyword evidence="12" id="KW-1185">Reference proteome</keyword>
<evidence type="ECO:0000256" key="5">
    <source>
        <dbReference type="ARBA" id="ARBA00022927"/>
    </source>
</evidence>
<dbReference type="Pfam" id="PF07549">
    <property type="entry name" value="Sec_GG"/>
    <property type="match status" value="1"/>
</dbReference>
<evidence type="ECO:0000256" key="7">
    <source>
        <dbReference type="ARBA" id="ARBA00023010"/>
    </source>
</evidence>
<dbReference type="AlphaFoldDB" id="A0A2N3PL73"/>
<dbReference type="NCBIfam" id="TIGR00916">
    <property type="entry name" value="2A0604s01"/>
    <property type="match status" value="1"/>
</dbReference>
<keyword evidence="8 9" id="KW-0472">Membrane</keyword>
<dbReference type="InterPro" id="IPR022646">
    <property type="entry name" value="SecD/SecF_CS"/>
</dbReference>
<organism evidence="11 12">
    <name type="scientific">Helicobacter winghamensis</name>
    <dbReference type="NCBI Taxonomy" id="157268"/>
    <lineage>
        <taxon>Bacteria</taxon>
        <taxon>Pseudomonadati</taxon>
        <taxon>Campylobacterota</taxon>
        <taxon>Epsilonproteobacteria</taxon>
        <taxon>Campylobacterales</taxon>
        <taxon>Helicobacteraceae</taxon>
        <taxon>Helicobacter</taxon>
    </lineage>
</organism>
<evidence type="ECO:0000256" key="6">
    <source>
        <dbReference type="ARBA" id="ARBA00022989"/>
    </source>
</evidence>
<dbReference type="Gene3D" id="1.20.1640.10">
    <property type="entry name" value="Multidrug efflux transporter AcrB transmembrane domain"/>
    <property type="match status" value="1"/>
</dbReference>
<dbReference type="InterPro" id="IPR005665">
    <property type="entry name" value="SecF_bac"/>
</dbReference>
<dbReference type="InterPro" id="IPR055344">
    <property type="entry name" value="SecD_SecF_C_bact"/>
</dbReference>
<dbReference type="HAMAP" id="MF_01464_B">
    <property type="entry name" value="SecF_B"/>
    <property type="match status" value="1"/>
</dbReference>
<dbReference type="Proteomes" id="UP000233350">
    <property type="component" value="Unassembled WGS sequence"/>
</dbReference>
<dbReference type="InterPro" id="IPR022645">
    <property type="entry name" value="SecD/SecF_bac"/>
</dbReference>
<dbReference type="InterPro" id="IPR048634">
    <property type="entry name" value="SecD_SecF_C"/>
</dbReference>
<dbReference type="OrthoDB" id="9774769at2"/>
<proteinExistence type="inferred from homology"/>
<dbReference type="STRING" id="556267.HWAG_01531"/>
<dbReference type="GO" id="GO:0065002">
    <property type="term" value="P:intracellular protein transmembrane transport"/>
    <property type="evidence" value="ECO:0007669"/>
    <property type="project" value="UniProtKB-UniRule"/>
</dbReference>
<dbReference type="GO" id="GO:0015450">
    <property type="term" value="F:protein-transporting ATPase activity"/>
    <property type="evidence" value="ECO:0007669"/>
    <property type="project" value="InterPro"/>
</dbReference>
<name>A0A2N3PL73_9HELI</name>
<feature type="transmembrane region" description="Helical" evidence="9">
    <location>
        <begin position="239"/>
        <end position="257"/>
    </location>
</feature>
<comment type="subcellular location">
    <subcellularLocation>
        <location evidence="1 9">Cell membrane</location>
        <topology evidence="1 9">Multi-pass membrane protein</topology>
    </subcellularLocation>
</comment>
<evidence type="ECO:0000313" key="12">
    <source>
        <dbReference type="Proteomes" id="UP000233350"/>
    </source>
</evidence>
<comment type="subunit">
    <text evidence="9">Forms a complex with SecD. Part of the essential Sec protein translocation apparatus which comprises SecA, SecYEG and auxiliary proteins SecDF. Other proteins may also be involved.</text>
</comment>
<comment type="function">
    <text evidence="9">Part of the Sec protein translocase complex. Interacts with the SecYEG preprotein conducting channel. SecDF uses the proton motive force (PMF) to complete protein translocation after the ATP-dependent function of SecA.</text>
</comment>
<gene>
    <name evidence="9" type="primary">secF</name>
    <name evidence="11" type="ORF">BCM31_05750</name>
</gene>
<dbReference type="RefSeq" id="WP_006803228.1">
    <property type="nucleotide sequence ID" value="NZ_CABKOI010000018.1"/>
</dbReference>
<keyword evidence="7 9" id="KW-0811">Translocation</keyword>
<keyword evidence="3 9" id="KW-1003">Cell membrane</keyword>
<dbReference type="InterPro" id="IPR022813">
    <property type="entry name" value="SecD/SecF_arch_bac"/>
</dbReference>
<evidence type="ECO:0000256" key="1">
    <source>
        <dbReference type="ARBA" id="ARBA00004651"/>
    </source>
</evidence>
<dbReference type="Pfam" id="PF02355">
    <property type="entry name" value="SecD_SecF_C"/>
    <property type="match status" value="1"/>
</dbReference>
<feature type="domain" description="Protein export membrane protein SecD/SecF C-terminal" evidence="10">
    <location>
        <begin position="108"/>
        <end position="291"/>
    </location>
</feature>
<comment type="caution">
    <text evidence="11">The sequence shown here is derived from an EMBL/GenBank/DDBJ whole genome shotgun (WGS) entry which is preliminary data.</text>
</comment>
<feature type="transmembrane region" description="Helical" evidence="9">
    <location>
        <begin position="137"/>
        <end position="154"/>
    </location>
</feature>
<feature type="transmembrane region" description="Helical" evidence="9">
    <location>
        <begin position="190"/>
        <end position="209"/>
    </location>
</feature>
<dbReference type="SUPFAM" id="SSF82866">
    <property type="entry name" value="Multidrug efflux transporter AcrB transmembrane domain"/>
    <property type="match status" value="1"/>
</dbReference>
<evidence type="ECO:0000313" key="11">
    <source>
        <dbReference type="EMBL" id="PKT82488.1"/>
    </source>
</evidence>
<dbReference type="PRINTS" id="PR01755">
    <property type="entry name" value="SECFTRNLCASE"/>
</dbReference>
<evidence type="ECO:0000256" key="2">
    <source>
        <dbReference type="ARBA" id="ARBA00022448"/>
    </source>
</evidence>
<evidence type="ECO:0000256" key="4">
    <source>
        <dbReference type="ARBA" id="ARBA00022692"/>
    </source>
</evidence>
<comment type="similarity">
    <text evidence="9">Belongs to the SecD/SecF family. SecF subfamily.</text>
</comment>
<keyword evidence="2 9" id="KW-0813">Transport</keyword>
<evidence type="ECO:0000256" key="3">
    <source>
        <dbReference type="ARBA" id="ARBA00022475"/>
    </source>
</evidence>
<dbReference type="PANTHER" id="PTHR30081:SF8">
    <property type="entry name" value="PROTEIN TRANSLOCASE SUBUNIT SECF"/>
    <property type="match status" value="1"/>
</dbReference>
<evidence type="ECO:0000259" key="10">
    <source>
        <dbReference type="Pfam" id="PF02355"/>
    </source>
</evidence>
<sequence length="323" mass="35729">MDFFKHNRIYDFVKMSSYGIVLSLILFVGSLILFVKPGFTLGVDFAGGTIIQVQYDKPAPLAEIRKTLEAVDAYNGVQVSEFGSPEEILIKLPTASSSVNQDIGQEVANILKNTGNLSVRRVDIVGPKVGNELKEKGALALVLALASIMLYVSYRYEWRFALAAILALVHDIVIATGAVILFDIDLSLEVIAALLTLIGYSINDTIIIFDRIRETIGIRVNDSLENVVNEALSATLSRTVLTSLTVFFTVFTLYAFGGEIIKGFSLPMLVGSIVGSYSSIFVASKLVILFKFDLKKYYQKVTEAERKALEKKKLREMYERGRV</sequence>
<dbReference type="GO" id="GO:0005886">
    <property type="term" value="C:plasma membrane"/>
    <property type="evidence" value="ECO:0007669"/>
    <property type="project" value="UniProtKB-SubCell"/>
</dbReference>
<reference evidence="11 12" key="1">
    <citation type="submission" date="2016-07" db="EMBL/GenBank/DDBJ databases">
        <title>Detection of Helicobacter winghamensis from caecal content of red fox (Vulpes vulpes).</title>
        <authorList>
            <person name="Zanoni R.G."/>
            <person name="Florio D."/>
            <person name="Caffara M."/>
            <person name="Renzi M."/>
            <person name="Parisi A."/>
            <person name="Pasquali F."/>
            <person name="Manfreda G."/>
        </authorList>
    </citation>
    <scope>NUCLEOTIDE SEQUENCE [LARGE SCALE GENOMIC DNA]</scope>
    <source>
        <strain evidence="11 12">295_13</strain>
    </source>
</reference>
<dbReference type="GO" id="GO:0006605">
    <property type="term" value="P:protein targeting"/>
    <property type="evidence" value="ECO:0007669"/>
    <property type="project" value="UniProtKB-UniRule"/>
</dbReference>
<accession>A0A2N3PL73</accession>